<feature type="compositionally biased region" description="Low complexity" evidence="1">
    <location>
        <begin position="26"/>
        <end position="37"/>
    </location>
</feature>
<dbReference type="Proteomes" id="UP000180215">
    <property type="component" value="Unassembled WGS sequence"/>
</dbReference>
<name>A0A1S1NW63_METEX</name>
<proteinExistence type="predicted"/>
<accession>A0A1S1NW63</accession>
<protein>
    <submittedName>
        <fullName evidence="3">Uncharacterized protein</fullName>
    </submittedName>
</protein>
<reference evidence="3 4" key="1">
    <citation type="submission" date="2016-10" db="EMBL/GenBank/DDBJ databases">
        <title>Draft genome sequence of Methylobacterium extorquens CP3, a seed endophyte of Crotalaria pumila with plant growth-promoting and metal tolerance properties.</title>
        <authorList>
            <person name="Sanchez-Lopez A.S."/>
            <person name="Van Hamme J.D."/>
            <person name="Thijs S."/>
            <person name="Mcammond B.M."/>
            <person name="Stevens V."/>
            <person name="Gonzalez-Chavez M.D.C."/>
            <person name="Vangronsveld J."/>
        </authorList>
    </citation>
    <scope>NUCLEOTIDE SEQUENCE [LARGE SCALE GENOMIC DNA]</scope>
    <source>
        <strain evidence="3 4">CP3</strain>
    </source>
</reference>
<feature type="chain" id="PRO_5015069522" evidence="2">
    <location>
        <begin position="26"/>
        <end position="84"/>
    </location>
</feature>
<evidence type="ECO:0000313" key="3">
    <source>
        <dbReference type="EMBL" id="OHV14948.1"/>
    </source>
</evidence>
<keyword evidence="2" id="KW-0732">Signal</keyword>
<sequence>MPIAATLPATVALALALIGGSAAWAADAGRPRPGAARCSDDVRCRRPPGPPDRDIRPLIDPLGRPCGFRWRETPSGPRRVRVCY</sequence>
<evidence type="ECO:0000256" key="2">
    <source>
        <dbReference type="SAM" id="SignalP"/>
    </source>
</evidence>
<organism evidence="3 4">
    <name type="scientific">Methylorubrum extorquens</name>
    <name type="common">Methylobacterium dichloromethanicum</name>
    <name type="synonym">Methylobacterium extorquens</name>
    <dbReference type="NCBI Taxonomy" id="408"/>
    <lineage>
        <taxon>Bacteria</taxon>
        <taxon>Pseudomonadati</taxon>
        <taxon>Pseudomonadota</taxon>
        <taxon>Alphaproteobacteria</taxon>
        <taxon>Hyphomicrobiales</taxon>
        <taxon>Methylobacteriaceae</taxon>
        <taxon>Methylorubrum</taxon>
    </lineage>
</organism>
<feature type="signal peptide" evidence="2">
    <location>
        <begin position="1"/>
        <end position="25"/>
    </location>
</feature>
<evidence type="ECO:0000313" key="4">
    <source>
        <dbReference type="Proteomes" id="UP000180215"/>
    </source>
</evidence>
<dbReference type="RefSeq" id="WP_012253483.1">
    <property type="nucleotide sequence ID" value="NZ_CP019322.1"/>
</dbReference>
<gene>
    <name evidence="3" type="ORF">BK022_22590</name>
</gene>
<dbReference type="AlphaFoldDB" id="A0A1S1NW63"/>
<feature type="region of interest" description="Disordered" evidence="1">
    <location>
        <begin position="26"/>
        <end position="60"/>
    </location>
</feature>
<dbReference type="EMBL" id="MNAO01000384">
    <property type="protein sequence ID" value="OHV14948.1"/>
    <property type="molecule type" value="Genomic_DNA"/>
</dbReference>
<comment type="caution">
    <text evidence="3">The sequence shown here is derived from an EMBL/GenBank/DDBJ whole genome shotgun (WGS) entry which is preliminary data.</text>
</comment>
<evidence type="ECO:0000256" key="1">
    <source>
        <dbReference type="SAM" id="MobiDB-lite"/>
    </source>
</evidence>